<reference evidence="1" key="1">
    <citation type="submission" date="2021-06" db="EMBL/GenBank/DDBJ databases">
        <authorList>
            <person name="Kallberg Y."/>
            <person name="Tangrot J."/>
            <person name="Rosling A."/>
        </authorList>
    </citation>
    <scope>NUCLEOTIDE SEQUENCE</scope>
    <source>
        <strain evidence="1">CL551</strain>
    </source>
</reference>
<dbReference type="AlphaFoldDB" id="A0A9N9EU05"/>
<accession>A0A9N9EU05</accession>
<evidence type="ECO:0000313" key="1">
    <source>
        <dbReference type="EMBL" id="CAG8690552.1"/>
    </source>
</evidence>
<dbReference type="OrthoDB" id="2332402at2759"/>
<dbReference type="EMBL" id="CAJVPV010015212">
    <property type="protein sequence ID" value="CAG8690552.1"/>
    <property type="molecule type" value="Genomic_DNA"/>
</dbReference>
<name>A0A9N9EU05_9GLOM</name>
<keyword evidence="2" id="KW-1185">Reference proteome</keyword>
<protein>
    <submittedName>
        <fullName evidence="1">14058_t:CDS:1</fullName>
    </submittedName>
</protein>
<gene>
    <name evidence="1" type="ORF">AMORRO_LOCUS11620</name>
</gene>
<dbReference type="Proteomes" id="UP000789342">
    <property type="component" value="Unassembled WGS sequence"/>
</dbReference>
<dbReference type="SUPFAM" id="SSF52047">
    <property type="entry name" value="RNI-like"/>
    <property type="match status" value="1"/>
</dbReference>
<comment type="caution">
    <text evidence="1">The sequence shown here is derived from an EMBL/GenBank/DDBJ whole genome shotgun (WGS) entry which is preliminary data.</text>
</comment>
<feature type="non-terminal residue" evidence="1">
    <location>
        <position position="1"/>
    </location>
</feature>
<organism evidence="1 2">
    <name type="scientific">Acaulospora morrowiae</name>
    <dbReference type="NCBI Taxonomy" id="94023"/>
    <lineage>
        <taxon>Eukaryota</taxon>
        <taxon>Fungi</taxon>
        <taxon>Fungi incertae sedis</taxon>
        <taxon>Mucoromycota</taxon>
        <taxon>Glomeromycotina</taxon>
        <taxon>Glomeromycetes</taxon>
        <taxon>Diversisporales</taxon>
        <taxon>Acaulosporaceae</taxon>
        <taxon>Acaulospora</taxon>
    </lineage>
</organism>
<sequence length="123" mass="14576">RQATALRFLIISQKSLKSLKITGYLCDSIFLKYVFQEAMSSQINSLRYIEFQEMWFKSKEDLVVLTFCFNLEVLKFNWCWGLTNDLVKVLVDAKFLRLKVVEIKGCSPWDLKVWAEAYQKFKN</sequence>
<dbReference type="Gene3D" id="3.80.10.10">
    <property type="entry name" value="Ribonuclease Inhibitor"/>
    <property type="match status" value="1"/>
</dbReference>
<evidence type="ECO:0000313" key="2">
    <source>
        <dbReference type="Proteomes" id="UP000789342"/>
    </source>
</evidence>
<proteinExistence type="predicted"/>
<dbReference type="InterPro" id="IPR032675">
    <property type="entry name" value="LRR_dom_sf"/>
</dbReference>